<dbReference type="PROSITE" id="PS51846">
    <property type="entry name" value="CNNM"/>
    <property type="match status" value="1"/>
</dbReference>
<evidence type="ECO:0000256" key="4">
    <source>
        <dbReference type="ARBA" id="ARBA00022737"/>
    </source>
</evidence>
<dbReference type="InterPro" id="IPR002550">
    <property type="entry name" value="CNNM"/>
</dbReference>
<keyword evidence="4" id="KW-0677">Repeat</keyword>
<accession>A0AAX3LYM8</accession>
<keyword evidence="2" id="KW-1003">Cell membrane</keyword>
<keyword evidence="13" id="KW-1185">Reference proteome</keyword>
<evidence type="ECO:0000256" key="6">
    <source>
        <dbReference type="ARBA" id="ARBA00023136"/>
    </source>
</evidence>
<dbReference type="RefSeq" id="WP_273613207.1">
    <property type="nucleotide sequence ID" value="NZ_CP117416.1"/>
</dbReference>
<evidence type="ECO:0000313" key="12">
    <source>
        <dbReference type="EMBL" id="WCT54720.1"/>
    </source>
</evidence>
<evidence type="ECO:0000256" key="5">
    <source>
        <dbReference type="ARBA" id="ARBA00022989"/>
    </source>
</evidence>
<dbReference type="Proteomes" id="UP001220509">
    <property type="component" value="Chromosome"/>
</dbReference>
<comment type="subcellular location">
    <subcellularLocation>
        <location evidence="1">Cell membrane</location>
        <topology evidence="1">Multi-pass membrane protein</topology>
    </subcellularLocation>
</comment>
<dbReference type="InterPro" id="IPR046342">
    <property type="entry name" value="CBS_dom_sf"/>
</dbReference>
<feature type="transmembrane region" description="Helical" evidence="9">
    <location>
        <begin position="133"/>
        <end position="149"/>
    </location>
</feature>
<dbReference type="CDD" id="cd04590">
    <property type="entry name" value="CBS_pair_CorC_HlyC_assoc"/>
    <property type="match status" value="1"/>
</dbReference>
<feature type="transmembrane region" description="Helical" evidence="9">
    <location>
        <begin position="6"/>
        <end position="30"/>
    </location>
</feature>
<keyword evidence="7" id="KW-0129">CBS domain</keyword>
<evidence type="ECO:0000256" key="8">
    <source>
        <dbReference type="PROSITE-ProRule" id="PRU01193"/>
    </source>
</evidence>
<dbReference type="PANTHER" id="PTHR43099">
    <property type="entry name" value="UPF0053 PROTEIN YRKA"/>
    <property type="match status" value="1"/>
</dbReference>
<dbReference type="SMART" id="SM00116">
    <property type="entry name" value="CBS"/>
    <property type="match status" value="2"/>
</dbReference>
<dbReference type="InterPro" id="IPR044751">
    <property type="entry name" value="Ion_transp-like_CBS"/>
</dbReference>
<dbReference type="Pfam" id="PF00571">
    <property type="entry name" value="CBS"/>
    <property type="match status" value="2"/>
</dbReference>
<protein>
    <submittedName>
        <fullName evidence="12">Hemolysin family protein</fullName>
    </submittedName>
</protein>
<organism evidence="12 13">
    <name type="scientific">Paenibacillus kyungheensis</name>
    <dbReference type="NCBI Taxonomy" id="1452732"/>
    <lineage>
        <taxon>Bacteria</taxon>
        <taxon>Bacillati</taxon>
        <taxon>Bacillota</taxon>
        <taxon>Bacilli</taxon>
        <taxon>Bacillales</taxon>
        <taxon>Paenibacillaceae</taxon>
        <taxon>Paenibacillus</taxon>
    </lineage>
</organism>
<dbReference type="GO" id="GO:0005886">
    <property type="term" value="C:plasma membrane"/>
    <property type="evidence" value="ECO:0007669"/>
    <property type="project" value="UniProtKB-SubCell"/>
</dbReference>
<dbReference type="PANTHER" id="PTHR43099:SF2">
    <property type="entry name" value="UPF0053 PROTEIN YRKA"/>
    <property type="match status" value="1"/>
</dbReference>
<keyword evidence="5 8" id="KW-1133">Transmembrane helix</keyword>
<dbReference type="InterPro" id="IPR000644">
    <property type="entry name" value="CBS_dom"/>
</dbReference>
<proteinExistence type="predicted"/>
<dbReference type="Gene3D" id="3.10.580.10">
    <property type="entry name" value="CBS-domain"/>
    <property type="match status" value="1"/>
</dbReference>
<feature type="transmembrane region" description="Helical" evidence="9">
    <location>
        <begin position="60"/>
        <end position="79"/>
    </location>
</feature>
<evidence type="ECO:0000256" key="1">
    <source>
        <dbReference type="ARBA" id="ARBA00004651"/>
    </source>
</evidence>
<dbReference type="KEGG" id="pka:PQ456_16140"/>
<keyword evidence="3 8" id="KW-0812">Transmembrane</keyword>
<reference evidence="12 13" key="1">
    <citation type="submission" date="2023-02" db="EMBL/GenBank/DDBJ databases">
        <title>Genome sequence of Paenibacillus kyungheensis KACC 18744.</title>
        <authorList>
            <person name="Kim S."/>
            <person name="Heo J."/>
            <person name="Kwon S.-W."/>
        </authorList>
    </citation>
    <scope>NUCLEOTIDE SEQUENCE [LARGE SCALE GENOMIC DNA]</scope>
    <source>
        <strain evidence="12 13">KACC 18744</strain>
    </source>
</reference>
<name>A0AAX3LYM8_9BACL</name>
<dbReference type="AlphaFoldDB" id="A0AAX3LYM8"/>
<gene>
    <name evidence="12" type="ORF">PQ456_16140</name>
</gene>
<feature type="transmembrane region" description="Helical" evidence="9">
    <location>
        <begin position="99"/>
        <end position="121"/>
    </location>
</feature>
<evidence type="ECO:0000256" key="2">
    <source>
        <dbReference type="ARBA" id="ARBA00022475"/>
    </source>
</evidence>
<dbReference type="Pfam" id="PF01595">
    <property type="entry name" value="CNNM"/>
    <property type="match status" value="1"/>
</dbReference>
<keyword evidence="6 8" id="KW-0472">Membrane</keyword>
<evidence type="ECO:0000259" key="10">
    <source>
        <dbReference type="PROSITE" id="PS51371"/>
    </source>
</evidence>
<evidence type="ECO:0000256" key="7">
    <source>
        <dbReference type="PROSITE-ProRule" id="PRU00703"/>
    </source>
</evidence>
<feature type="domain" description="CBS" evidence="10">
    <location>
        <begin position="287"/>
        <end position="344"/>
    </location>
</feature>
<feature type="domain" description="CNNM transmembrane" evidence="11">
    <location>
        <begin position="1"/>
        <end position="203"/>
    </location>
</feature>
<dbReference type="SUPFAM" id="SSF54631">
    <property type="entry name" value="CBS-domain pair"/>
    <property type="match status" value="1"/>
</dbReference>
<evidence type="ECO:0000256" key="3">
    <source>
        <dbReference type="ARBA" id="ARBA00022692"/>
    </source>
</evidence>
<evidence type="ECO:0000256" key="9">
    <source>
        <dbReference type="SAM" id="Phobius"/>
    </source>
</evidence>
<sequence>MDGTIGLNLFLVAVFIGLTAFFVGAEFAILKVRMSRIDQLIEDGNKKAVLAKKVAHDLDYYLSACQLGITITALVLGALGEPTVEKILHPLFDQLQVPAALSTVLSYAIALAIITFLHVVIGELAPKTLAIQFAEKMTLLLAPPLYWFGKVMYPFIYILNTSATLLLRIFGIKPAGHDSVYSEEELRWIVDQSYESGEINKTELSYLQNIFTFDERTLEEIMIPKSQIATLAKEMPLAGIIEILDEYEYTRYPVIDLDNPDHFIGFINTKELLTAVAAGRDYKVADFIHTMPHFPSTSSVKDVLIKMQQSRVHMAIAIDASGQTVGLVTMEDILEKIVGAIRDEADTSDLVFEPKSI</sequence>
<dbReference type="PROSITE" id="PS51371">
    <property type="entry name" value="CBS"/>
    <property type="match status" value="2"/>
</dbReference>
<evidence type="ECO:0000259" key="11">
    <source>
        <dbReference type="PROSITE" id="PS51846"/>
    </source>
</evidence>
<dbReference type="InterPro" id="IPR051676">
    <property type="entry name" value="UPF0053_domain"/>
</dbReference>
<evidence type="ECO:0000313" key="13">
    <source>
        <dbReference type="Proteomes" id="UP001220509"/>
    </source>
</evidence>
<feature type="domain" description="CBS" evidence="10">
    <location>
        <begin position="222"/>
        <end position="282"/>
    </location>
</feature>
<dbReference type="EMBL" id="CP117416">
    <property type="protein sequence ID" value="WCT54720.1"/>
    <property type="molecule type" value="Genomic_DNA"/>
</dbReference>